<evidence type="ECO:0000259" key="2">
    <source>
        <dbReference type="Pfam" id="PF13590"/>
    </source>
</evidence>
<keyword evidence="1" id="KW-0732">Signal</keyword>
<dbReference type="PROSITE" id="PS51257">
    <property type="entry name" value="PROKAR_LIPOPROTEIN"/>
    <property type="match status" value="1"/>
</dbReference>
<feature type="chain" id="PRO_5015845138" evidence="1">
    <location>
        <begin position="25"/>
        <end position="182"/>
    </location>
</feature>
<dbReference type="OrthoDB" id="118896at2"/>
<sequence>MRKLTYVWLSLVMGLISCSTTNVTVESGLYDDFDLTDYNSYAFLDVEVEEAHNASFELSVNYLKDEINKQMEARGLSEDKTNPQLKINLGIAVEEKEQTRETNLTTDPFMYMGQRNYTWQSQEIVVNKYREGTLTVHFVDAQSNKAAWVGLVSKIIPTKQEKKQAAIKAAVQEVFEAIDNKN</sequence>
<feature type="signal peptide" evidence="1">
    <location>
        <begin position="1"/>
        <end position="24"/>
    </location>
</feature>
<dbReference type="AlphaFoldDB" id="A0A2W7SMH9"/>
<organism evidence="3 4">
    <name type="scientific">Algoriphagus chordae</name>
    <dbReference type="NCBI Taxonomy" id="237019"/>
    <lineage>
        <taxon>Bacteria</taxon>
        <taxon>Pseudomonadati</taxon>
        <taxon>Bacteroidota</taxon>
        <taxon>Cytophagia</taxon>
        <taxon>Cytophagales</taxon>
        <taxon>Cyclobacteriaceae</taxon>
        <taxon>Algoriphagus</taxon>
    </lineage>
</organism>
<evidence type="ECO:0000313" key="4">
    <source>
        <dbReference type="Proteomes" id="UP000248882"/>
    </source>
</evidence>
<dbReference type="Pfam" id="PF13590">
    <property type="entry name" value="DUF4136"/>
    <property type="match status" value="1"/>
</dbReference>
<feature type="domain" description="DUF4136" evidence="2">
    <location>
        <begin position="31"/>
        <end position="176"/>
    </location>
</feature>
<keyword evidence="4" id="KW-1185">Reference proteome</keyword>
<proteinExistence type="predicted"/>
<dbReference type="EMBL" id="QKZT01000008">
    <property type="protein sequence ID" value="PZX51932.1"/>
    <property type="molecule type" value="Genomic_DNA"/>
</dbReference>
<dbReference type="Proteomes" id="UP000248882">
    <property type="component" value="Unassembled WGS sequence"/>
</dbReference>
<name>A0A2W7SMH9_9BACT</name>
<evidence type="ECO:0000256" key="1">
    <source>
        <dbReference type="SAM" id="SignalP"/>
    </source>
</evidence>
<protein>
    <submittedName>
        <fullName evidence="3">Uncharacterized protein DUF4136</fullName>
    </submittedName>
</protein>
<accession>A0A2W7SMH9</accession>
<dbReference type="InterPro" id="IPR025411">
    <property type="entry name" value="DUF4136"/>
</dbReference>
<dbReference type="RefSeq" id="WP_111319039.1">
    <property type="nucleotide sequence ID" value="NZ_QKZT01000008.1"/>
</dbReference>
<comment type="caution">
    <text evidence="3">The sequence shown here is derived from an EMBL/GenBank/DDBJ whole genome shotgun (WGS) entry which is preliminary data.</text>
</comment>
<reference evidence="3 4" key="1">
    <citation type="submission" date="2018-06" db="EMBL/GenBank/DDBJ databases">
        <title>Genomic Encyclopedia of Archaeal and Bacterial Type Strains, Phase II (KMG-II): from individual species to whole genera.</title>
        <authorList>
            <person name="Goeker M."/>
        </authorList>
    </citation>
    <scope>NUCLEOTIDE SEQUENCE [LARGE SCALE GENOMIC DNA]</scope>
    <source>
        <strain evidence="3 4">DSM 19830</strain>
    </source>
</reference>
<evidence type="ECO:0000313" key="3">
    <source>
        <dbReference type="EMBL" id="PZX51932.1"/>
    </source>
</evidence>
<gene>
    <name evidence="3" type="ORF">LV85_02081</name>
</gene>
<dbReference type="Gene3D" id="3.30.160.670">
    <property type="match status" value="1"/>
</dbReference>